<protein>
    <submittedName>
        <fullName evidence="1">Uncharacterized protein</fullName>
    </submittedName>
</protein>
<evidence type="ECO:0000313" key="2">
    <source>
        <dbReference type="Proteomes" id="UP000192247"/>
    </source>
</evidence>
<organism evidence="1 2">
    <name type="scientific">Tropilaelaps mercedesae</name>
    <dbReference type="NCBI Taxonomy" id="418985"/>
    <lineage>
        <taxon>Eukaryota</taxon>
        <taxon>Metazoa</taxon>
        <taxon>Ecdysozoa</taxon>
        <taxon>Arthropoda</taxon>
        <taxon>Chelicerata</taxon>
        <taxon>Arachnida</taxon>
        <taxon>Acari</taxon>
        <taxon>Parasitiformes</taxon>
        <taxon>Mesostigmata</taxon>
        <taxon>Gamasina</taxon>
        <taxon>Dermanyssoidea</taxon>
        <taxon>Laelapidae</taxon>
        <taxon>Tropilaelaps</taxon>
    </lineage>
</organism>
<dbReference type="InParanoid" id="A0A1V9XSK6"/>
<accession>A0A1V9XSK6</accession>
<name>A0A1V9XSK6_9ACAR</name>
<dbReference type="EMBL" id="MNPL01004773">
    <property type="protein sequence ID" value="OQR76487.1"/>
    <property type="molecule type" value="Genomic_DNA"/>
</dbReference>
<comment type="caution">
    <text evidence="1">The sequence shown here is derived from an EMBL/GenBank/DDBJ whole genome shotgun (WGS) entry which is preliminary data.</text>
</comment>
<gene>
    <name evidence="1" type="ORF">BIW11_03063</name>
</gene>
<sequence>MKMKFTDFFRVEDAGCLADDKTCC</sequence>
<dbReference type="AlphaFoldDB" id="A0A1V9XSK6"/>
<dbReference type="Proteomes" id="UP000192247">
    <property type="component" value="Unassembled WGS sequence"/>
</dbReference>
<proteinExistence type="predicted"/>
<keyword evidence="2" id="KW-1185">Reference proteome</keyword>
<evidence type="ECO:0000313" key="1">
    <source>
        <dbReference type="EMBL" id="OQR76487.1"/>
    </source>
</evidence>
<reference evidence="1 2" key="1">
    <citation type="journal article" date="2017" name="Gigascience">
        <title>Draft genome of the honey bee ectoparasitic mite, Tropilaelaps mercedesae, is shaped by the parasitic life history.</title>
        <authorList>
            <person name="Dong X."/>
            <person name="Armstrong S.D."/>
            <person name="Xia D."/>
            <person name="Makepeace B.L."/>
            <person name="Darby A.C."/>
            <person name="Kadowaki T."/>
        </authorList>
    </citation>
    <scope>NUCLEOTIDE SEQUENCE [LARGE SCALE GENOMIC DNA]</scope>
    <source>
        <strain evidence="1">Wuxi-XJTLU</strain>
    </source>
</reference>